<reference evidence="4" key="1">
    <citation type="submission" date="2022-04" db="EMBL/GenBank/DDBJ databases">
        <title>Carnegiea gigantea Genome sequencing and assembly v2.</title>
        <authorList>
            <person name="Copetti D."/>
            <person name="Sanderson M.J."/>
            <person name="Burquez A."/>
            <person name="Wojciechowski M.F."/>
        </authorList>
    </citation>
    <scope>NUCLEOTIDE SEQUENCE</scope>
    <source>
        <strain evidence="4">SGP5-SGP5p</strain>
        <tissue evidence="4">Aerial part</tissue>
    </source>
</reference>
<feature type="transmembrane region" description="Helical" evidence="3">
    <location>
        <begin position="155"/>
        <end position="176"/>
    </location>
</feature>
<organism evidence="4 5">
    <name type="scientific">Carnegiea gigantea</name>
    <dbReference type="NCBI Taxonomy" id="171969"/>
    <lineage>
        <taxon>Eukaryota</taxon>
        <taxon>Viridiplantae</taxon>
        <taxon>Streptophyta</taxon>
        <taxon>Embryophyta</taxon>
        <taxon>Tracheophyta</taxon>
        <taxon>Spermatophyta</taxon>
        <taxon>Magnoliopsida</taxon>
        <taxon>eudicotyledons</taxon>
        <taxon>Gunneridae</taxon>
        <taxon>Pentapetalae</taxon>
        <taxon>Caryophyllales</taxon>
        <taxon>Cactineae</taxon>
        <taxon>Cactaceae</taxon>
        <taxon>Cactoideae</taxon>
        <taxon>Echinocereeae</taxon>
        <taxon>Carnegiea</taxon>
    </lineage>
</organism>
<dbReference type="NCBIfam" id="TIGR00797">
    <property type="entry name" value="matE"/>
    <property type="match status" value="1"/>
</dbReference>
<feature type="transmembrane region" description="Helical" evidence="3">
    <location>
        <begin position="126"/>
        <end position="149"/>
    </location>
</feature>
<evidence type="ECO:0000256" key="3">
    <source>
        <dbReference type="SAM" id="Phobius"/>
    </source>
</evidence>
<keyword evidence="3" id="KW-0812">Transmembrane</keyword>
<dbReference type="Proteomes" id="UP001153076">
    <property type="component" value="Unassembled WGS sequence"/>
</dbReference>
<evidence type="ECO:0000313" key="5">
    <source>
        <dbReference type="Proteomes" id="UP001153076"/>
    </source>
</evidence>
<feature type="transmembrane region" description="Helical" evidence="3">
    <location>
        <begin position="217"/>
        <end position="243"/>
    </location>
</feature>
<accession>A0A9Q1KGG5</accession>
<feature type="region of interest" description="Disordered" evidence="2">
    <location>
        <begin position="1"/>
        <end position="22"/>
    </location>
</feature>
<keyword evidence="5" id="KW-1185">Reference proteome</keyword>
<dbReference type="GO" id="GO:0015297">
    <property type="term" value="F:antiporter activity"/>
    <property type="evidence" value="ECO:0007669"/>
    <property type="project" value="InterPro"/>
</dbReference>
<proteinExistence type="inferred from homology"/>
<evidence type="ECO:0008006" key="6">
    <source>
        <dbReference type="Google" id="ProtNLM"/>
    </source>
</evidence>
<comment type="similarity">
    <text evidence="1">Belongs to the multi antimicrobial extrusion (MATE) (TC 2.A.66.1) family.</text>
</comment>
<dbReference type="EMBL" id="JAKOGI010000143">
    <property type="protein sequence ID" value="KAJ8442307.1"/>
    <property type="molecule type" value="Genomic_DNA"/>
</dbReference>
<dbReference type="PANTHER" id="PTHR11206">
    <property type="entry name" value="MULTIDRUG RESISTANCE PROTEIN"/>
    <property type="match status" value="1"/>
</dbReference>
<sequence>MVGQHEEAAPPPQNGGGKEGSDLEEALTNRQWWLATWLEMRYLVPLAGPAIVVYLLNYLNSVSTQILCGHLGNMELAAAGLGTRGIQLFAYGLMLGMGSAVETLCGQAYGAHKYEMLGIYLQRSTILLTVTGIPLMSMYLFSKDILLLLGESNDIASKAALFVHGLIPQIFAYACNFPIQKFLQAQRVVLPSACISATTAIIHATLTWVALFKLGLGLLGASLVLSFSWWLIVAAQFVYILVSERFKCTWTGFNWAAFRGLWDFFKLSAGSAVMLCLETWYFQILVLIAGLLENPQIALDSLSVW</sequence>
<dbReference type="AlphaFoldDB" id="A0A9Q1KGG5"/>
<feature type="transmembrane region" description="Helical" evidence="3">
    <location>
        <begin position="264"/>
        <end position="292"/>
    </location>
</feature>
<feature type="transmembrane region" description="Helical" evidence="3">
    <location>
        <begin position="188"/>
        <end position="211"/>
    </location>
</feature>
<comment type="caution">
    <text evidence="4">The sequence shown here is derived from an EMBL/GenBank/DDBJ whole genome shotgun (WGS) entry which is preliminary data.</text>
</comment>
<protein>
    <recommendedName>
        <fullName evidence="6">Protein DETOXIFICATION</fullName>
    </recommendedName>
</protein>
<dbReference type="InterPro" id="IPR002528">
    <property type="entry name" value="MATE_fam"/>
</dbReference>
<dbReference type="OrthoDB" id="2126698at2759"/>
<evidence type="ECO:0000256" key="2">
    <source>
        <dbReference type="SAM" id="MobiDB-lite"/>
    </source>
</evidence>
<keyword evidence="3" id="KW-0472">Membrane</keyword>
<gene>
    <name evidence="4" type="ORF">Cgig2_011230</name>
</gene>
<dbReference type="GO" id="GO:0016020">
    <property type="term" value="C:membrane"/>
    <property type="evidence" value="ECO:0007669"/>
    <property type="project" value="InterPro"/>
</dbReference>
<feature type="transmembrane region" description="Helical" evidence="3">
    <location>
        <begin position="42"/>
        <end position="59"/>
    </location>
</feature>
<keyword evidence="3" id="KW-1133">Transmembrane helix</keyword>
<dbReference type="Pfam" id="PF01554">
    <property type="entry name" value="MatE"/>
    <property type="match status" value="1"/>
</dbReference>
<evidence type="ECO:0000313" key="4">
    <source>
        <dbReference type="EMBL" id="KAJ8442307.1"/>
    </source>
</evidence>
<name>A0A9Q1KGG5_9CARY</name>
<evidence type="ECO:0000256" key="1">
    <source>
        <dbReference type="ARBA" id="ARBA00010199"/>
    </source>
</evidence>
<dbReference type="GO" id="GO:0042910">
    <property type="term" value="F:xenobiotic transmembrane transporter activity"/>
    <property type="evidence" value="ECO:0007669"/>
    <property type="project" value="InterPro"/>
</dbReference>